<keyword evidence="1" id="KW-0812">Transmembrane</keyword>
<dbReference type="EMBL" id="JAVDPW010000008">
    <property type="protein sequence ID" value="MDR6292280.1"/>
    <property type="molecule type" value="Genomic_DNA"/>
</dbReference>
<keyword evidence="1" id="KW-1133">Transmembrane helix</keyword>
<evidence type="ECO:0000313" key="3">
    <source>
        <dbReference type="Proteomes" id="UP001262410"/>
    </source>
</evidence>
<feature type="transmembrane region" description="Helical" evidence="1">
    <location>
        <begin position="34"/>
        <end position="55"/>
    </location>
</feature>
<evidence type="ECO:0000313" key="2">
    <source>
        <dbReference type="EMBL" id="MDR6292280.1"/>
    </source>
</evidence>
<dbReference type="Proteomes" id="UP001262410">
    <property type="component" value="Unassembled WGS sequence"/>
</dbReference>
<sequence length="57" mass="5892">MGRIKAFLIYGSILAAFLVIILMVAGGYGPWGAIKAVGSTFVLVLVVFGIVMAMASS</sequence>
<keyword evidence="1" id="KW-0472">Membrane</keyword>
<reference evidence="2 3" key="1">
    <citation type="submission" date="2023-07" db="EMBL/GenBank/DDBJ databases">
        <title>Sorghum-associated microbial communities from plants grown in Nebraska, USA.</title>
        <authorList>
            <person name="Schachtman D."/>
        </authorList>
    </citation>
    <scope>NUCLEOTIDE SEQUENCE [LARGE SCALE GENOMIC DNA]</scope>
    <source>
        <strain evidence="2 3">584</strain>
    </source>
</reference>
<protein>
    <submittedName>
        <fullName evidence="2">Uncharacterized protein</fullName>
    </submittedName>
</protein>
<accession>A0ABU1JUH8</accession>
<name>A0ABU1JUH8_9PROT</name>
<gene>
    <name evidence="2" type="ORF">E9232_004818</name>
</gene>
<proteinExistence type="predicted"/>
<comment type="caution">
    <text evidence="2">The sequence shown here is derived from an EMBL/GenBank/DDBJ whole genome shotgun (WGS) entry which is preliminary data.</text>
</comment>
<organism evidence="2 3">
    <name type="scientific">Inquilinus ginsengisoli</name>
    <dbReference type="NCBI Taxonomy" id="363840"/>
    <lineage>
        <taxon>Bacteria</taxon>
        <taxon>Pseudomonadati</taxon>
        <taxon>Pseudomonadota</taxon>
        <taxon>Alphaproteobacteria</taxon>
        <taxon>Rhodospirillales</taxon>
        <taxon>Rhodospirillaceae</taxon>
        <taxon>Inquilinus</taxon>
    </lineage>
</organism>
<feature type="transmembrane region" description="Helical" evidence="1">
    <location>
        <begin position="7"/>
        <end position="28"/>
    </location>
</feature>
<dbReference type="RefSeq" id="WP_309798234.1">
    <property type="nucleotide sequence ID" value="NZ_JAVDPW010000008.1"/>
</dbReference>
<keyword evidence="3" id="KW-1185">Reference proteome</keyword>
<evidence type="ECO:0000256" key="1">
    <source>
        <dbReference type="SAM" id="Phobius"/>
    </source>
</evidence>